<dbReference type="InterPro" id="IPR025110">
    <property type="entry name" value="AMP-bd_C"/>
</dbReference>
<evidence type="ECO:0000313" key="3">
    <source>
        <dbReference type="EMBL" id="TDG04939.1"/>
    </source>
</evidence>
<dbReference type="Pfam" id="PF13193">
    <property type="entry name" value="AMP-binding_C"/>
    <property type="match status" value="1"/>
</dbReference>
<dbReference type="Gene3D" id="3.40.50.12780">
    <property type="entry name" value="N-terminal domain of ligase-like"/>
    <property type="match status" value="1"/>
</dbReference>
<dbReference type="Gene3D" id="3.30.300.30">
    <property type="match status" value="1"/>
</dbReference>
<accession>A0A4R5L9S7</accession>
<sequence>MQDDVQKAATSAHAYPLLIKQLLHTPCVQAPDQEIVYRGQLRMTYSTLRERIARLASGLKGLGVQHGTTVAVMDWDSHRYLECYFAVPMMGAVLQTVNVRLSPEEIAYTIDHAGAEVLLVHTDFLPVVDSIKDKLKNVRTFVYIDEPDSVAVAHSIDFVAQYETMLAQSEAHYDFPDFDENTRATTFYTTGTTGLPKGVYFSHRQLVLHTLTLMAALASPVSGQRFHRGDVYMPLTPMFHVHAWGMPYIATVMGVKQVYPGRYVPDRLLELVRDEGVTFSHCVSTILHMLLNSGESESVDLSKWKIVIGGGALPQGLARKALERGIDIFAGYGMSETGPVLSLAQLPTGGEQLDLDEQVRLRCKTGFPVPLVDLRVVDEEMDDLPRDGKANGEIVVRAPWLTQGYLKNPEASEQLWAGGYLHTQDIANIDPTGNLQITDRIKDVIKSGGEWVSSLEIESLISLHSAAAEVAVIGIKDEKWGERPVALVVLKPGAEASADDIKQHVMTFATSGHISKYAVPQIVKFVDALKKTSVGKIDKKWLREQFA</sequence>
<dbReference type="PANTHER" id="PTHR43767">
    <property type="entry name" value="LONG-CHAIN-FATTY-ACID--COA LIGASE"/>
    <property type="match status" value="1"/>
</dbReference>
<organism evidence="3 4">
    <name type="scientific">Paraburkholderia guartelaensis</name>
    <dbReference type="NCBI Taxonomy" id="2546446"/>
    <lineage>
        <taxon>Bacteria</taxon>
        <taxon>Pseudomonadati</taxon>
        <taxon>Pseudomonadota</taxon>
        <taxon>Betaproteobacteria</taxon>
        <taxon>Burkholderiales</taxon>
        <taxon>Burkholderiaceae</taxon>
        <taxon>Paraburkholderia</taxon>
    </lineage>
</organism>
<evidence type="ECO:0000259" key="1">
    <source>
        <dbReference type="Pfam" id="PF00501"/>
    </source>
</evidence>
<dbReference type="NCBIfam" id="NF004837">
    <property type="entry name" value="PRK06187.1"/>
    <property type="match status" value="1"/>
</dbReference>
<dbReference type="Proteomes" id="UP000295606">
    <property type="component" value="Unassembled WGS sequence"/>
</dbReference>
<protein>
    <submittedName>
        <fullName evidence="3">Fatty acid--CoA ligase</fullName>
    </submittedName>
</protein>
<comment type="caution">
    <text evidence="3">The sequence shown here is derived from an EMBL/GenBank/DDBJ whole genome shotgun (WGS) entry which is preliminary data.</text>
</comment>
<dbReference type="PANTHER" id="PTHR43767:SF11">
    <property type="entry name" value="MEDIUM-CHAIN-FATTY-ACID--COA LIGASE"/>
    <property type="match status" value="1"/>
</dbReference>
<dbReference type="InterPro" id="IPR042099">
    <property type="entry name" value="ANL_N_sf"/>
</dbReference>
<dbReference type="RefSeq" id="WP_133185964.1">
    <property type="nucleotide sequence ID" value="NZ_SMOD01000024.1"/>
</dbReference>
<proteinExistence type="predicted"/>
<reference evidence="3 4" key="1">
    <citation type="submission" date="2019-03" db="EMBL/GenBank/DDBJ databases">
        <title>Paraburkholderia sp. isolated from native Mimosa gymnas in Guartela State Park, Brazil.</title>
        <authorList>
            <person name="Paulitsch F."/>
            <person name="Hungria M."/>
            <person name="Delamuta J.R.M."/>
            <person name="Ribeiro R.A."/>
            <person name="Dall'Agnol R."/>
            <person name="Silva J.S.B."/>
        </authorList>
    </citation>
    <scope>NUCLEOTIDE SEQUENCE [LARGE SCALE GENOMIC DNA]</scope>
    <source>
        <strain evidence="3 4">CNPSo 3008</strain>
    </source>
</reference>
<evidence type="ECO:0000313" key="4">
    <source>
        <dbReference type="Proteomes" id="UP000295606"/>
    </source>
</evidence>
<dbReference type="EMBL" id="SMOD01000024">
    <property type="protein sequence ID" value="TDG04939.1"/>
    <property type="molecule type" value="Genomic_DNA"/>
</dbReference>
<dbReference type="InterPro" id="IPR050237">
    <property type="entry name" value="ATP-dep_AMP-bd_enzyme"/>
</dbReference>
<keyword evidence="3" id="KW-0436">Ligase</keyword>
<dbReference type="Pfam" id="PF00501">
    <property type="entry name" value="AMP-binding"/>
    <property type="match status" value="1"/>
</dbReference>
<name>A0A4R5L9S7_9BURK</name>
<feature type="domain" description="AMP-binding enzyme C-terminal" evidence="2">
    <location>
        <begin position="456"/>
        <end position="536"/>
    </location>
</feature>
<dbReference type="CDD" id="cd12119">
    <property type="entry name" value="ttLC_FACS_AlkK_like"/>
    <property type="match status" value="1"/>
</dbReference>
<evidence type="ECO:0000259" key="2">
    <source>
        <dbReference type="Pfam" id="PF13193"/>
    </source>
</evidence>
<feature type="domain" description="AMP-dependent synthetase/ligase" evidence="1">
    <location>
        <begin position="28"/>
        <end position="406"/>
    </location>
</feature>
<dbReference type="GO" id="GO:0016877">
    <property type="term" value="F:ligase activity, forming carbon-sulfur bonds"/>
    <property type="evidence" value="ECO:0007669"/>
    <property type="project" value="UniProtKB-ARBA"/>
</dbReference>
<dbReference type="InterPro" id="IPR000873">
    <property type="entry name" value="AMP-dep_synth/lig_dom"/>
</dbReference>
<dbReference type="SUPFAM" id="SSF56801">
    <property type="entry name" value="Acetyl-CoA synthetase-like"/>
    <property type="match status" value="1"/>
</dbReference>
<dbReference type="AlphaFoldDB" id="A0A4R5L9S7"/>
<gene>
    <name evidence="3" type="ORF">E1N52_27610</name>
</gene>
<dbReference type="OrthoDB" id="9766486at2"/>
<dbReference type="InterPro" id="IPR045851">
    <property type="entry name" value="AMP-bd_C_sf"/>
</dbReference>